<protein>
    <submittedName>
        <fullName evidence="1">Uncharacterized protein</fullName>
    </submittedName>
</protein>
<dbReference type="EMBL" id="UZAI01019200">
    <property type="protein sequence ID" value="VDP43536.1"/>
    <property type="molecule type" value="Genomic_DNA"/>
</dbReference>
<sequence length="96" mass="10884">MPDESIKPGNPNPFVGDYDNSDQADILRILLPDRENIRRVRSVNLTPEMPDKSRKLMKSDNSKCEIVDVLLEDATITSTRDNHRVSVVRDVIMSCS</sequence>
<reference evidence="1 2" key="1">
    <citation type="submission" date="2018-11" db="EMBL/GenBank/DDBJ databases">
        <authorList>
            <consortium name="Pathogen Informatics"/>
        </authorList>
    </citation>
    <scope>NUCLEOTIDE SEQUENCE [LARGE SCALE GENOMIC DNA]</scope>
    <source>
        <strain evidence="1 2">Zambia</strain>
    </source>
</reference>
<organism evidence="1 2">
    <name type="scientific">Schistosoma margrebowiei</name>
    <dbReference type="NCBI Taxonomy" id="48269"/>
    <lineage>
        <taxon>Eukaryota</taxon>
        <taxon>Metazoa</taxon>
        <taxon>Spiralia</taxon>
        <taxon>Lophotrochozoa</taxon>
        <taxon>Platyhelminthes</taxon>
        <taxon>Trematoda</taxon>
        <taxon>Digenea</taxon>
        <taxon>Strigeidida</taxon>
        <taxon>Schistosomatoidea</taxon>
        <taxon>Schistosomatidae</taxon>
        <taxon>Schistosoma</taxon>
    </lineage>
</organism>
<evidence type="ECO:0000313" key="1">
    <source>
        <dbReference type="EMBL" id="VDP43536.1"/>
    </source>
</evidence>
<proteinExistence type="predicted"/>
<name>A0A183N2H9_9TREM</name>
<evidence type="ECO:0000313" key="2">
    <source>
        <dbReference type="Proteomes" id="UP000277204"/>
    </source>
</evidence>
<keyword evidence="2" id="KW-1185">Reference proteome</keyword>
<dbReference type="Proteomes" id="UP000277204">
    <property type="component" value="Unassembled WGS sequence"/>
</dbReference>
<accession>A0A183N2H9</accession>
<gene>
    <name evidence="1" type="ORF">SMRZ_LOCUS22504</name>
</gene>
<dbReference type="AlphaFoldDB" id="A0A183N2H9"/>